<sequence>MWNSSMSGHGAGGVRYDVGGAGAGQNLWGVSRTEEKKDDAEADKKTVAQMLKQLDEAEKGNKNQTAQDLRDKLNKKRKELGEEKFKEILEALKKDASSDLLALLKKLFPDLFPDEPSPAPAPAPQPSPGGGGGGGGTVNPSNFGSVESMSSKPFTQGAQFTNYTPDKSNPGEKPGMGRELDNIWSGFRQGPDGNCITVSAIKAAMMKFGKKATDVFRDVKAAGDGWDVQMKDGFQLHLSRNELTQAAQQARFMGNDPQMMTNANFMYAASAKRAQMEGNNGFGYGNDHNAKRSYLDALVSLNDGEHRNEGLDRLGLKGLYRQSSSDELARGALGVVNYDHHSMAVIGGRIELWGGRGGRPGREDPGEAYAFV</sequence>
<evidence type="ECO:0000313" key="3">
    <source>
        <dbReference type="Proteomes" id="UP000561369"/>
    </source>
</evidence>
<proteinExistence type="predicted"/>
<dbReference type="Proteomes" id="UP000561369">
    <property type="component" value="Unassembled WGS sequence"/>
</dbReference>
<comment type="caution">
    <text evidence="2">The sequence shown here is derived from an EMBL/GenBank/DDBJ whole genome shotgun (WGS) entry which is preliminary data.</text>
</comment>
<dbReference type="AlphaFoldDB" id="A0A7Y8KMP4"/>
<feature type="compositionally biased region" description="Polar residues" evidence="1">
    <location>
        <begin position="138"/>
        <end position="167"/>
    </location>
</feature>
<name>A0A7Y8KMP4_9PSED</name>
<organism evidence="2 3">
    <name type="scientific">Pseudomonas salomonii</name>
    <dbReference type="NCBI Taxonomy" id="191391"/>
    <lineage>
        <taxon>Bacteria</taxon>
        <taxon>Pseudomonadati</taxon>
        <taxon>Pseudomonadota</taxon>
        <taxon>Gammaproteobacteria</taxon>
        <taxon>Pseudomonadales</taxon>
        <taxon>Pseudomonadaceae</taxon>
        <taxon>Pseudomonas</taxon>
    </lineage>
</organism>
<accession>A0A7Y8KMP4</accession>
<dbReference type="RefSeq" id="WP_177023598.1">
    <property type="nucleotide sequence ID" value="NZ_JACAQV010000005.1"/>
</dbReference>
<protein>
    <submittedName>
        <fullName evidence="2">Uncharacterized protein</fullName>
    </submittedName>
</protein>
<gene>
    <name evidence="2" type="ORF">HX810_03045</name>
</gene>
<feature type="region of interest" description="Disordered" evidence="1">
    <location>
        <begin position="113"/>
        <end position="180"/>
    </location>
</feature>
<dbReference type="EMBL" id="JACAQV010000005">
    <property type="protein sequence ID" value="NWF06652.1"/>
    <property type="molecule type" value="Genomic_DNA"/>
</dbReference>
<evidence type="ECO:0000256" key="1">
    <source>
        <dbReference type="SAM" id="MobiDB-lite"/>
    </source>
</evidence>
<feature type="compositionally biased region" description="Pro residues" evidence="1">
    <location>
        <begin position="115"/>
        <end position="127"/>
    </location>
</feature>
<feature type="region of interest" description="Disordered" evidence="1">
    <location>
        <begin position="54"/>
        <end position="73"/>
    </location>
</feature>
<reference evidence="2 3" key="1">
    <citation type="submission" date="2020-04" db="EMBL/GenBank/DDBJ databases">
        <title>Molecular characterization of pseudomonads from Agaricus bisporus reveal novel blotch 2 pathogens in Western Europe.</title>
        <authorList>
            <person name="Taparia T."/>
            <person name="Krijger M."/>
            <person name="Haynes E."/>
            <person name="Elpinstone J.G."/>
            <person name="Noble R."/>
            <person name="Van Der Wolf J."/>
        </authorList>
    </citation>
    <scope>NUCLEOTIDE SEQUENCE [LARGE SCALE GENOMIC DNA]</scope>
    <source>
        <strain evidence="2 3">IPO3765</strain>
    </source>
</reference>
<evidence type="ECO:0000313" key="2">
    <source>
        <dbReference type="EMBL" id="NWF06652.1"/>
    </source>
</evidence>
<feature type="compositionally biased region" description="Gly residues" evidence="1">
    <location>
        <begin position="128"/>
        <end position="137"/>
    </location>
</feature>